<name>A0A2R8ANV6_9RHOB</name>
<dbReference type="EMBL" id="OMOJ01000001">
    <property type="protein sequence ID" value="SPF77577.1"/>
    <property type="molecule type" value="Genomic_DNA"/>
</dbReference>
<dbReference type="AlphaFoldDB" id="A0A2R8ANV6"/>
<sequence>MKLYGVTGWKNAGKTGLMERLVTEITGRGISVSTVKHAHHSFDVDHPGKDSHRHRQAGANEVVLASRNRVAIMQELRDAPEPTLEDLLARMRPVDLVLIEGYKRDRHPKVEAFRAETGNDLIAPGDPTIRAIASDTPMSVDRPVFDLNDTVSIADFILREVGL</sequence>
<dbReference type="GO" id="GO:0005525">
    <property type="term" value="F:GTP binding"/>
    <property type="evidence" value="ECO:0007669"/>
    <property type="project" value="InterPro"/>
</dbReference>
<dbReference type="InterPro" id="IPR004435">
    <property type="entry name" value="MobB_dom"/>
</dbReference>
<protein>
    <submittedName>
        <fullName evidence="2">Molybdopterin-guanine dinucleotide biosynthesis adapter protein</fullName>
    </submittedName>
</protein>
<dbReference type="PANTHER" id="PTHR40072:SF1">
    <property type="entry name" value="MOLYBDOPTERIN-GUANINE DINUCLEOTIDE BIOSYNTHESIS ADAPTER PROTEIN"/>
    <property type="match status" value="1"/>
</dbReference>
<feature type="domain" description="Molybdopterin-guanine dinucleotide biosynthesis protein B (MobB)" evidence="1">
    <location>
        <begin position="5"/>
        <end position="135"/>
    </location>
</feature>
<dbReference type="GO" id="GO:0006777">
    <property type="term" value="P:Mo-molybdopterin cofactor biosynthetic process"/>
    <property type="evidence" value="ECO:0007669"/>
    <property type="project" value="InterPro"/>
</dbReference>
<organism evidence="2 3">
    <name type="scientific">Pseudoprimorskyibacter insulae</name>
    <dbReference type="NCBI Taxonomy" id="1695997"/>
    <lineage>
        <taxon>Bacteria</taxon>
        <taxon>Pseudomonadati</taxon>
        <taxon>Pseudomonadota</taxon>
        <taxon>Alphaproteobacteria</taxon>
        <taxon>Rhodobacterales</taxon>
        <taxon>Paracoccaceae</taxon>
        <taxon>Pseudoprimorskyibacter</taxon>
    </lineage>
</organism>
<accession>A0A2R8ANV6</accession>
<dbReference type="OrthoDB" id="9804758at2"/>
<dbReference type="Pfam" id="PF03205">
    <property type="entry name" value="MobB"/>
    <property type="match status" value="1"/>
</dbReference>
<gene>
    <name evidence="2" type="primary">mobB</name>
    <name evidence="2" type="ORF">PRI8871_00160</name>
</gene>
<dbReference type="InterPro" id="IPR052539">
    <property type="entry name" value="MGD_biosynthesis_adapter"/>
</dbReference>
<dbReference type="Proteomes" id="UP000244904">
    <property type="component" value="Unassembled WGS sequence"/>
</dbReference>
<reference evidence="3" key="1">
    <citation type="submission" date="2018-03" db="EMBL/GenBank/DDBJ databases">
        <authorList>
            <person name="Rodrigo-Torres L."/>
            <person name="Arahal R. D."/>
            <person name="Lucena T."/>
        </authorList>
    </citation>
    <scope>NUCLEOTIDE SEQUENCE [LARGE SCALE GENOMIC DNA]</scope>
    <source>
        <strain evidence="3">CECT 8871</strain>
    </source>
</reference>
<keyword evidence="3" id="KW-1185">Reference proteome</keyword>
<dbReference type="CDD" id="cd03116">
    <property type="entry name" value="MobB"/>
    <property type="match status" value="1"/>
</dbReference>
<dbReference type="Gene3D" id="3.40.50.300">
    <property type="entry name" value="P-loop containing nucleotide triphosphate hydrolases"/>
    <property type="match status" value="1"/>
</dbReference>
<dbReference type="RefSeq" id="WP_108884285.1">
    <property type="nucleotide sequence ID" value="NZ_OMOJ01000001.1"/>
</dbReference>
<dbReference type="NCBIfam" id="TIGR00176">
    <property type="entry name" value="mobB"/>
    <property type="match status" value="1"/>
</dbReference>
<evidence type="ECO:0000313" key="2">
    <source>
        <dbReference type="EMBL" id="SPF77577.1"/>
    </source>
</evidence>
<evidence type="ECO:0000259" key="1">
    <source>
        <dbReference type="Pfam" id="PF03205"/>
    </source>
</evidence>
<proteinExistence type="predicted"/>
<dbReference type="SUPFAM" id="SSF52540">
    <property type="entry name" value="P-loop containing nucleoside triphosphate hydrolases"/>
    <property type="match status" value="1"/>
</dbReference>
<dbReference type="InterPro" id="IPR027417">
    <property type="entry name" value="P-loop_NTPase"/>
</dbReference>
<evidence type="ECO:0000313" key="3">
    <source>
        <dbReference type="Proteomes" id="UP000244904"/>
    </source>
</evidence>
<dbReference type="PANTHER" id="PTHR40072">
    <property type="entry name" value="MOLYBDOPTERIN-GUANINE DINUCLEOTIDE BIOSYNTHESIS ADAPTER PROTEIN-RELATED"/>
    <property type="match status" value="1"/>
</dbReference>